<dbReference type="RefSeq" id="WP_168003813.1">
    <property type="nucleotide sequence ID" value="NZ_JAATEO010000044.1"/>
</dbReference>
<evidence type="ECO:0000313" key="9">
    <source>
        <dbReference type="EMBL" id="NJP35492.1"/>
    </source>
</evidence>
<feature type="transmembrane region" description="Helical" evidence="7">
    <location>
        <begin position="39"/>
        <end position="60"/>
    </location>
</feature>
<dbReference type="PANTHER" id="PTHR42688">
    <property type="entry name" value="CONSERVED PROTEIN"/>
    <property type="match status" value="1"/>
</dbReference>
<evidence type="ECO:0000256" key="3">
    <source>
        <dbReference type="ARBA" id="ARBA00022692"/>
    </source>
</evidence>
<protein>
    <submittedName>
        <fullName evidence="9">MFS transporter</fullName>
    </submittedName>
</protein>
<dbReference type="InterPro" id="IPR036259">
    <property type="entry name" value="MFS_trans_sf"/>
</dbReference>
<dbReference type="Pfam" id="PF07690">
    <property type="entry name" value="MFS_1"/>
    <property type="match status" value="1"/>
</dbReference>
<evidence type="ECO:0000259" key="8">
    <source>
        <dbReference type="PROSITE" id="PS50850"/>
    </source>
</evidence>
<proteinExistence type="predicted"/>
<dbReference type="CDD" id="cd17329">
    <property type="entry name" value="MFS_MdtH_MDR_like"/>
    <property type="match status" value="1"/>
</dbReference>
<evidence type="ECO:0000256" key="2">
    <source>
        <dbReference type="ARBA" id="ARBA00022475"/>
    </source>
</evidence>
<dbReference type="PROSITE" id="PS50850">
    <property type="entry name" value="MFS"/>
    <property type="match status" value="1"/>
</dbReference>
<feature type="transmembrane region" description="Helical" evidence="7">
    <location>
        <begin position="214"/>
        <end position="235"/>
    </location>
</feature>
<comment type="caution">
    <text evidence="9">The sequence shown here is derived from an EMBL/GenBank/DDBJ whole genome shotgun (WGS) entry which is preliminary data.</text>
</comment>
<keyword evidence="3 7" id="KW-0812">Transmembrane</keyword>
<feature type="transmembrane region" description="Helical" evidence="7">
    <location>
        <begin position="105"/>
        <end position="127"/>
    </location>
</feature>
<sequence>MTRTLAQVRSFNRPIQLLLVNQLTINVGFYMLMPYLAGYLSGDLAMAAWTVGLILGVRNLSQQGMFLIGGSLADRIGYKPMILAGLGLRVVGFGLLGLVESLPALIAASALTGLAGALFNPAVRAYLAAEAGERKVDAFAVFNVFYQTGILIGPLIGLALLGFAFRWVCLVAATLFLLLLILQARALPARHGAGDKPAQSMLADWRQVLAHRPFLLFSLAMIGSYVLTFQVYLGLPIEVRRTTGGETGVAALFAVSGVLTVLGQVRLTAWIKTRWTPEQAITRGLLVMGTAFLPLTLTAGTAPATTVNGWTGYAAALAPVLTSTVLLTLATMIVYPFEMATIVTLAGDRMVGTYYGLYNTLSGLGIAAGNLLTGAALDAGHNLHVPALPWIALTLTGASCAAAISLLSRNGSLHRPQQAAKPPPRPSTPARSG</sequence>
<dbReference type="Proteomes" id="UP000783871">
    <property type="component" value="Unassembled WGS sequence"/>
</dbReference>
<comment type="subcellular location">
    <subcellularLocation>
        <location evidence="1">Cell membrane</location>
        <topology evidence="1">Multi-pass membrane protein</topology>
    </subcellularLocation>
</comment>
<evidence type="ECO:0000256" key="4">
    <source>
        <dbReference type="ARBA" id="ARBA00022989"/>
    </source>
</evidence>
<evidence type="ECO:0000256" key="7">
    <source>
        <dbReference type="SAM" id="Phobius"/>
    </source>
</evidence>
<dbReference type="InterPro" id="IPR020846">
    <property type="entry name" value="MFS_dom"/>
</dbReference>
<feature type="transmembrane region" description="Helical" evidence="7">
    <location>
        <begin position="285"/>
        <end position="304"/>
    </location>
</feature>
<evidence type="ECO:0000313" key="10">
    <source>
        <dbReference type="Proteomes" id="UP000783871"/>
    </source>
</evidence>
<dbReference type="EMBL" id="JAATEO010000044">
    <property type="protein sequence ID" value="NJP35492.1"/>
    <property type="molecule type" value="Genomic_DNA"/>
</dbReference>
<feature type="transmembrane region" description="Helical" evidence="7">
    <location>
        <begin position="387"/>
        <end position="407"/>
    </location>
</feature>
<keyword evidence="4 7" id="KW-1133">Transmembrane helix</keyword>
<dbReference type="InterPro" id="IPR011701">
    <property type="entry name" value="MFS"/>
</dbReference>
<feature type="transmembrane region" description="Helical" evidence="7">
    <location>
        <begin position="310"/>
        <end position="335"/>
    </location>
</feature>
<organism evidence="9 10">
    <name type="scientific">Micromonospora thermarum</name>
    <dbReference type="NCBI Taxonomy" id="2720024"/>
    <lineage>
        <taxon>Bacteria</taxon>
        <taxon>Bacillati</taxon>
        <taxon>Actinomycetota</taxon>
        <taxon>Actinomycetes</taxon>
        <taxon>Micromonosporales</taxon>
        <taxon>Micromonosporaceae</taxon>
        <taxon>Micromonospora</taxon>
    </lineage>
</organism>
<feature type="region of interest" description="Disordered" evidence="6">
    <location>
        <begin position="413"/>
        <end position="433"/>
    </location>
</feature>
<keyword evidence="10" id="KW-1185">Reference proteome</keyword>
<dbReference type="Gene3D" id="1.20.1250.20">
    <property type="entry name" value="MFS general substrate transporter like domains"/>
    <property type="match status" value="1"/>
</dbReference>
<feature type="transmembrane region" description="Helical" evidence="7">
    <location>
        <begin position="164"/>
        <end position="182"/>
    </location>
</feature>
<feature type="transmembrane region" description="Helical" evidence="7">
    <location>
        <begin position="247"/>
        <end position="265"/>
    </location>
</feature>
<evidence type="ECO:0000256" key="1">
    <source>
        <dbReference type="ARBA" id="ARBA00004651"/>
    </source>
</evidence>
<accession>A0ABX0ZCB7</accession>
<feature type="transmembrane region" description="Helical" evidence="7">
    <location>
        <begin position="81"/>
        <end position="99"/>
    </location>
</feature>
<dbReference type="SUPFAM" id="SSF103473">
    <property type="entry name" value="MFS general substrate transporter"/>
    <property type="match status" value="1"/>
</dbReference>
<keyword evidence="5 7" id="KW-0472">Membrane</keyword>
<dbReference type="PANTHER" id="PTHR42688:SF1">
    <property type="entry name" value="BLR5212 PROTEIN"/>
    <property type="match status" value="1"/>
</dbReference>
<reference evidence="9 10" key="1">
    <citation type="submission" date="2020-03" db="EMBL/GenBank/DDBJ databases">
        <title>WGS of actinomycetes isolated from Thailand.</title>
        <authorList>
            <person name="Thawai C."/>
        </authorList>
    </citation>
    <scope>NUCLEOTIDE SEQUENCE [LARGE SCALE GENOMIC DNA]</scope>
    <source>
        <strain evidence="9 10">HSS6-12</strain>
    </source>
</reference>
<evidence type="ECO:0000256" key="6">
    <source>
        <dbReference type="SAM" id="MobiDB-lite"/>
    </source>
</evidence>
<feature type="transmembrane region" description="Helical" evidence="7">
    <location>
        <begin position="356"/>
        <end position="375"/>
    </location>
</feature>
<name>A0ABX0ZCB7_9ACTN</name>
<feature type="transmembrane region" description="Helical" evidence="7">
    <location>
        <begin position="139"/>
        <end position="158"/>
    </location>
</feature>
<feature type="transmembrane region" description="Helical" evidence="7">
    <location>
        <begin position="15"/>
        <end position="33"/>
    </location>
</feature>
<evidence type="ECO:0000256" key="5">
    <source>
        <dbReference type="ARBA" id="ARBA00023136"/>
    </source>
</evidence>
<keyword evidence="2" id="KW-1003">Cell membrane</keyword>
<gene>
    <name evidence="9" type="ORF">HCJ94_26865</name>
</gene>
<dbReference type="InterPro" id="IPR052425">
    <property type="entry name" value="Uncharacterized_MFS-type"/>
</dbReference>
<feature type="domain" description="Major facilitator superfamily (MFS) profile" evidence="8">
    <location>
        <begin position="14"/>
        <end position="411"/>
    </location>
</feature>